<gene>
    <name evidence="2" type="ORF">SORBI_3005G199500</name>
</gene>
<evidence type="ECO:0000313" key="2">
    <source>
        <dbReference type="EMBL" id="KXG29015.1"/>
    </source>
</evidence>
<dbReference type="Proteomes" id="UP000000768">
    <property type="component" value="Chromosome 5"/>
</dbReference>
<dbReference type="EMBL" id="CM000764">
    <property type="protein sequence ID" value="KXG29015.1"/>
    <property type="molecule type" value="Genomic_DNA"/>
</dbReference>
<dbReference type="InterPro" id="IPR055411">
    <property type="entry name" value="LRR_FXL15/At3g58940/PEG3-like"/>
</dbReference>
<reference evidence="2" key="2">
    <citation type="submission" date="2017-02" db="EMBL/GenBank/DDBJ databases">
        <title>WGS assembly of Sorghum bicolor.</title>
        <authorList>
            <person name="Paterson A."/>
            <person name="Mullet J."/>
            <person name="Bowers J."/>
            <person name="Bruggmann R."/>
            <person name="Dubchak I."/>
            <person name="Grimwood J."/>
            <person name="Gundlach H."/>
            <person name="Haberer G."/>
            <person name="Hellsten U."/>
            <person name="Mitros T."/>
            <person name="Poliakov A."/>
            <person name="Schmutz J."/>
            <person name="Spannagl M."/>
            <person name="Tang H."/>
            <person name="Wang X."/>
            <person name="Wicker T."/>
            <person name="Bharti A."/>
            <person name="Chapman J."/>
            <person name="Feltus F."/>
            <person name="Gowik U."/>
            <person name="Grigoriev I."/>
            <person name="Lyons E."/>
            <person name="Maher C."/>
            <person name="Martis M."/>
            <person name="Narechania A."/>
            <person name="Otillar R."/>
            <person name="Penning B."/>
            <person name="Salamov A."/>
            <person name="Wang Y."/>
            <person name="Zhang L."/>
            <person name="Carpita N."/>
            <person name="Freeling M."/>
            <person name="Gingle A."/>
            <person name="Hash C."/>
            <person name="Keller B."/>
            <person name="Klein P."/>
            <person name="Kresovich S."/>
            <person name="Mccann M."/>
            <person name="Ming R."/>
            <person name="Peterson D."/>
            <person name="Rahman M."/>
            <person name="Ware D."/>
            <person name="Westhoff P."/>
            <person name="Mayer K."/>
            <person name="Messing J."/>
            <person name="Sims D."/>
            <person name="Jenkins J."/>
            <person name="Shu S."/>
            <person name="Rokhsar D."/>
        </authorList>
    </citation>
    <scope>NUCLEOTIDE SEQUENCE</scope>
</reference>
<dbReference type="Pfam" id="PF24758">
    <property type="entry name" value="LRR_At5g56370"/>
    <property type="match status" value="1"/>
</dbReference>
<dbReference type="InterPro" id="IPR050232">
    <property type="entry name" value="FBL13/AtMIF1-like"/>
</dbReference>
<dbReference type="PANTHER" id="PTHR31900">
    <property type="entry name" value="F-BOX/RNI SUPERFAMILY PROTEIN-RELATED"/>
    <property type="match status" value="1"/>
</dbReference>
<dbReference type="SUPFAM" id="SSF52047">
    <property type="entry name" value="RNI-like"/>
    <property type="match status" value="1"/>
</dbReference>
<organism evidence="2 3">
    <name type="scientific">Sorghum bicolor</name>
    <name type="common">Sorghum</name>
    <name type="synonym">Sorghum vulgare</name>
    <dbReference type="NCBI Taxonomy" id="4558"/>
    <lineage>
        <taxon>Eukaryota</taxon>
        <taxon>Viridiplantae</taxon>
        <taxon>Streptophyta</taxon>
        <taxon>Embryophyta</taxon>
        <taxon>Tracheophyta</taxon>
        <taxon>Spermatophyta</taxon>
        <taxon>Magnoliopsida</taxon>
        <taxon>Liliopsida</taxon>
        <taxon>Poales</taxon>
        <taxon>Poaceae</taxon>
        <taxon>PACMAD clade</taxon>
        <taxon>Panicoideae</taxon>
        <taxon>Andropogonodae</taxon>
        <taxon>Andropogoneae</taxon>
        <taxon>Sorghinae</taxon>
        <taxon>Sorghum</taxon>
    </lineage>
</organism>
<dbReference type="PANTHER" id="PTHR31900:SF30">
    <property type="entry name" value="SUPERFAMILY PROTEIN, PUTATIVE-RELATED"/>
    <property type="match status" value="1"/>
</dbReference>
<dbReference type="Gramene" id="KXG29015">
    <property type="protein sequence ID" value="KXG29015"/>
    <property type="gene ID" value="SORBI_3005G199500"/>
</dbReference>
<keyword evidence="3" id="KW-1185">Reference proteome</keyword>
<proteinExistence type="predicted"/>
<dbReference type="Gene3D" id="3.80.10.10">
    <property type="entry name" value="Ribonuclease Inhibitor"/>
    <property type="match status" value="1"/>
</dbReference>
<sequence>MTTPPSDKDKDVYVAPRSIFTCAALRTLRLVYCCLDDLPSSSSAVALPSLDTLHLTGVTGGNRAVERLVSSCPRLAALTLEACAMVTALSVPADARLRTLALRCCHDLAAVVVADASELRAFEYRGAVPAGPSFLTLHGGALTVSSCTLDFCGEEAVDPLHLAGLSDMLRLFVGVERLHLTSARLGFRGALWLSPSAFPAFTKLRHLELTGMLPDDDDDDDDATAIDVVTRILERTLDLETLTLFFMPEPELEPGTQKFYRAWANITVNKYYGHHEEEVQHGNKLKYDKHVSLPVPDTELHCLRKRVKEINLVHYQGGMAQRMLAKFLLCNAPAVQEVCGEFASGPLFVQIKLMEEIKGWVMNKSANMMFF</sequence>
<dbReference type="AlphaFoldDB" id="A0A1B6PTL3"/>
<dbReference type="InParanoid" id="A0A1B6PTL3"/>
<feature type="domain" description="F-box/LRR-repeat protein 15/At3g58940/PEG3-like LRR" evidence="1">
    <location>
        <begin position="14"/>
        <end position="121"/>
    </location>
</feature>
<protein>
    <recommendedName>
        <fullName evidence="1">F-box/LRR-repeat protein 15/At3g58940/PEG3-like LRR domain-containing protein</fullName>
    </recommendedName>
</protein>
<evidence type="ECO:0000259" key="1">
    <source>
        <dbReference type="Pfam" id="PF24758"/>
    </source>
</evidence>
<accession>A0A1B6PTL3</accession>
<name>A0A1B6PTL3_SORBI</name>
<dbReference type="STRING" id="4558.A0A1B6PTL3"/>
<reference evidence="2" key="1">
    <citation type="journal article" date="2009" name="Nature">
        <title>The Sorghum bicolor genome and the diversification of grasses.</title>
        <authorList>
            <person name="Paterson A.H."/>
            <person name="Bowers J.E."/>
            <person name="Bruggmann R."/>
            <person name="Dubchak I."/>
            <person name="Grimwood J."/>
            <person name="Gundlach H."/>
            <person name="Haberer G."/>
            <person name="Hellsten U."/>
            <person name="Mitros T."/>
            <person name="Poliakov A."/>
            <person name="Schmutz J."/>
            <person name="Spannagl M."/>
            <person name="Tang H."/>
            <person name="Wang X."/>
            <person name="Wicker T."/>
            <person name="Bharti A.K."/>
            <person name="Chapman J."/>
            <person name="Feltus F.A."/>
            <person name="Gowik U."/>
            <person name="Grigoriev I.V."/>
            <person name="Lyons E."/>
            <person name="Maher C.A."/>
            <person name="Martis M."/>
            <person name="Narechania A."/>
            <person name="Otillar R.P."/>
            <person name="Penning B.W."/>
            <person name="Salamov A.A."/>
            <person name="Wang Y."/>
            <person name="Zhang L."/>
            <person name="Carpita N.C."/>
            <person name="Freeling M."/>
            <person name="Gingle A.R."/>
            <person name="Hash C.T."/>
            <person name="Keller B."/>
            <person name="Klein P."/>
            <person name="Kresovich S."/>
            <person name="McCann M.C."/>
            <person name="Ming R."/>
            <person name="Peterson D.G."/>
            <person name="Mehboob-ur-Rahman"/>
            <person name="Ware D."/>
            <person name="Westhoff P."/>
            <person name="Mayer K.F."/>
            <person name="Messing J."/>
            <person name="Rokhsar D.S."/>
        </authorList>
    </citation>
    <scope>NUCLEOTIDE SEQUENCE [LARGE SCALE GENOMIC DNA]</scope>
</reference>
<dbReference type="InterPro" id="IPR032675">
    <property type="entry name" value="LRR_dom_sf"/>
</dbReference>
<evidence type="ECO:0000313" key="3">
    <source>
        <dbReference type="Proteomes" id="UP000000768"/>
    </source>
</evidence>